<reference evidence="2 3" key="1">
    <citation type="journal article" date="2020" name="Nature">
        <title>Six reference-quality genomes reveal evolution of bat adaptations.</title>
        <authorList>
            <person name="Jebb D."/>
            <person name="Huang Z."/>
            <person name="Pippel M."/>
            <person name="Hughes G.M."/>
            <person name="Lavrichenko K."/>
            <person name="Devanna P."/>
            <person name="Winkler S."/>
            <person name="Jermiin L.S."/>
            <person name="Skirmuntt E.C."/>
            <person name="Katzourakis A."/>
            <person name="Burkitt-Gray L."/>
            <person name="Ray D.A."/>
            <person name="Sullivan K.A.M."/>
            <person name="Roscito J.G."/>
            <person name="Kirilenko B.M."/>
            <person name="Davalos L.M."/>
            <person name="Corthals A.P."/>
            <person name="Power M.L."/>
            <person name="Jones G."/>
            <person name="Ransome R.D."/>
            <person name="Dechmann D.K.N."/>
            <person name="Locatelli A.G."/>
            <person name="Puechmaille S.J."/>
            <person name="Fedrigo O."/>
            <person name="Jarvis E.D."/>
            <person name="Hiller M."/>
            <person name="Vernes S.C."/>
            <person name="Myers E.W."/>
            <person name="Teeling E.C."/>
        </authorList>
    </citation>
    <scope>NUCLEOTIDE SEQUENCE [LARGE SCALE GENOMIC DNA]</scope>
    <source>
        <strain evidence="2">Bat1K_MPI-CBG_1</strain>
    </source>
</reference>
<evidence type="ECO:0000256" key="1">
    <source>
        <dbReference type="SAM" id="MobiDB-lite"/>
    </source>
</evidence>
<feature type="compositionally biased region" description="Polar residues" evidence="1">
    <location>
        <begin position="80"/>
        <end position="91"/>
    </location>
</feature>
<proteinExistence type="predicted"/>
<dbReference type="EMBL" id="JABVXQ010000025">
    <property type="protein sequence ID" value="KAF6072926.1"/>
    <property type="molecule type" value="Genomic_DNA"/>
</dbReference>
<comment type="caution">
    <text evidence="2">The sequence shown here is derived from an EMBL/GenBank/DDBJ whole genome shotgun (WGS) entry which is preliminary data.</text>
</comment>
<gene>
    <name evidence="2" type="ORF">HJG60_010007</name>
</gene>
<name>A0A834DAB5_9CHIR</name>
<organism evidence="2 3">
    <name type="scientific">Phyllostomus discolor</name>
    <name type="common">pale spear-nosed bat</name>
    <dbReference type="NCBI Taxonomy" id="89673"/>
    <lineage>
        <taxon>Eukaryota</taxon>
        <taxon>Metazoa</taxon>
        <taxon>Chordata</taxon>
        <taxon>Craniata</taxon>
        <taxon>Vertebrata</taxon>
        <taxon>Euteleostomi</taxon>
        <taxon>Mammalia</taxon>
        <taxon>Eutheria</taxon>
        <taxon>Laurasiatheria</taxon>
        <taxon>Chiroptera</taxon>
        <taxon>Yangochiroptera</taxon>
        <taxon>Phyllostomidae</taxon>
        <taxon>Phyllostominae</taxon>
        <taxon>Phyllostomus</taxon>
    </lineage>
</organism>
<protein>
    <submittedName>
        <fullName evidence="2">Uncharacterized protein</fullName>
    </submittedName>
</protein>
<feature type="region of interest" description="Disordered" evidence="1">
    <location>
        <begin position="75"/>
        <end position="145"/>
    </location>
</feature>
<dbReference type="Proteomes" id="UP000664940">
    <property type="component" value="Unassembled WGS sequence"/>
</dbReference>
<evidence type="ECO:0000313" key="2">
    <source>
        <dbReference type="EMBL" id="KAF6072926.1"/>
    </source>
</evidence>
<dbReference type="AlphaFoldDB" id="A0A834DAB5"/>
<sequence length="145" mass="15243">MGQDSAGKSLTFGDQDPGTMHPGQVVIKASPNQDSNFAKAPPTHGTPKRPRSVHGALCSHQLLRYKGSISECWSTCPGGQKTQQSPSSHLWRTSRVRTPAPPRNLASASGPLKSPACTTPKGKKKTSKRPPGGARQPVGTSEGPI</sequence>
<accession>A0A834DAB5</accession>
<evidence type="ECO:0000313" key="3">
    <source>
        <dbReference type="Proteomes" id="UP000664940"/>
    </source>
</evidence>
<feature type="region of interest" description="Disordered" evidence="1">
    <location>
        <begin position="1"/>
        <end position="53"/>
    </location>
</feature>